<reference evidence="3 4" key="1">
    <citation type="submission" date="2017-06" db="EMBL/GenBank/DDBJ databases">
        <authorList>
            <person name="Kim H.J."/>
            <person name="Triplett B.A."/>
        </authorList>
    </citation>
    <scope>NUCLEOTIDE SEQUENCE [LARGE SCALE GENOMIC DNA]</scope>
    <source>
        <strain evidence="3 4">DSM 13116</strain>
    </source>
</reference>
<dbReference type="SUPFAM" id="SSF46785">
    <property type="entry name" value="Winged helix' DNA-binding domain"/>
    <property type="match status" value="1"/>
</dbReference>
<dbReference type="Proteomes" id="UP000198324">
    <property type="component" value="Unassembled WGS sequence"/>
</dbReference>
<dbReference type="GO" id="GO:0003700">
    <property type="term" value="F:DNA-binding transcription factor activity"/>
    <property type="evidence" value="ECO:0007669"/>
    <property type="project" value="InterPro"/>
</dbReference>
<dbReference type="PRINTS" id="PR00598">
    <property type="entry name" value="HTHMARR"/>
</dbReference>
<dbReference type="GO" id="GO:0003677">
    <property type="term" value="F:DNA binding"/>
    <property type="evidence" value="ECO:0007669"/>
    <property type="project" value="UniProtKB-KW"/>
</dbReference>
<dbReference type="OrthoDB" id="5432752at2"/>
<dbReference type="InterPro" id="IPR036388">
    <property type="entry name" value="WH-like_DNA-bd_sf"/>
</dbReference>
<evidence type="ECO:0000313" key="3">
    <source>
        <dbReference type="EMBL" id="SNS00726.1"/>
    </source>
</evidence>
<organism evidence="3 4">
    <name type="scientific">Humidesulfovibrio mexicanus</name>
    <dbReference type="NCBI Taxonomy" id="147047"/>
    <lineage>
        <taxon>Bacteria</taxon>
        <taxon>Pseudomonadati</taxon>
        <taxon>Thermodesulfobacteriota</taxon>
        <taxon>Desulfovibrionia</taxon>
        <taxon>Desulfovibrionales</taxon>
        <taxon>Desulfovibrionaceae</taxon>
        <taxon>Humidesulfovibrio</taxon>
    </lineage>
</organism>
<evidence type="ECO:0000256" key="1">
    <source>
        <dbReference type="SAM" id="MobiDB-lite"/>
    </source>
</evidence>
<dbReference type="Gene3D" id="1.10.10.10">
    <property type="entry name" value="Winged helix-like DNA-binding domain superfamily/Winged helix DNA-binding domain"/>
    <property type="match status" value="1"/>
</dbReference>
<proteinExistence type="predicted"/>
<feature type="region of interest" description="Disordered" evidence="1">
    <location>
        <begin position="169"/>
        <end position="188"/>
    </location>
</feature>
<keyword evidence="4" id="KW-1185">Reference proteome</keyword>
<gene>
    <name evidence="3" type="ORF">SAMN04488503_2311</name>
</gene>
<dbReference type="Pfam" id="PF01047">
    <property type="entry name" value="MarR"/>
    <property type="match status" value="1"/>
</dbReference>
<accession>A0A239AYB5</accession>
<dbReference type="EMBL" id="FZOC01000004">
    <property type="protein sequence ID" value="SNS00726.1"/>
    <property type="molecule type" value="Genomic_DNA"/>
</dbReference>
<keyword evidence="3" id="KW-0238">DNA-binding</keyword>
<dbReference type="PANTHER" id="PTHR33164:SF43">
    <property type="entry name" value="HTH-TYPE TRANSCRIPTIONAL REPRESSOR YETL"/>
    <property type="match status" value="1"/>
</dbReference>
<evidence type="ECO:0000259" key="2">
    <source>
        <dbReference type="PROSITE" id="PS50995"/>
    </source>
</evidence>
<dbReference type="PANTHER" id="PTHR33164">
    <property type="entry name" value="TRANSCRIPTIONAL REGULATOR, MARR FAMILY"/>
    <property type="match status" value="1"/>
</dbReference>
<dbReference type="InterPro" id="IPR039422">
    <property type="entry name" value="MarR/SlyA-like"/>
</dbReference>
<dbReference type="RefSeq" id="WP_089274513.1">
    <property type="nucleotide sequence ID" value="NZ_FZOC01000004.1"/>
</dbReference>
<dbReference type="PROSITE" id="PS50995">
    <property type="entry name" value="HTH_MARR_2"/>
    <property type="match status" value="1"/>
</dbReference>
<dbReference type="SMART" id="SM00347">
    <property type="entry name" value="HTH_MARR"/>
    <property type="match status" value="1"/>
</dbReference>
<dbReference type="InterPro" id="IPR000835">
    <property type="entry name" value="HTH_MarR-typ"/>
</dbReference>
<dbReference type="GO" id="GO:0006950">
    <property type="term" value="P:response to stress"/>
    <property type="evidence" value="ECO:0007669"/>
    <property type="project" value="TreeGrafter"/>
</dbReference>
<evidence type="ECO:0000313" key="4">
    <source>
        <dbReference type="Proteomes" id="UP000198324"/>
    </source>
</evidence>
<protein>
    <submittedName>
        <fullName evidence="3">DNA-binding transcriptional regulator, MarR family</fullName>
    </submittedName>
</protein>
<name>A0A239AYB5_9BACT</name>
<dbReference type="AlphaFoldDB" id="A0A239AYB5"/>
<feature type="domain" description="HTH marR-type" evidence="2">
    <location>
        <begin position="13"/>
        <end position="142"/>
    </location>
</feature>
<sequence length="188" mass="20138">MSLPGADAPPVSGQELALLFRRVSRFMSRISHRCDHAHHAQARVLGIVRERGSISQAELLDLLDVRSSSLSELLGKLERAGLITRTRNEQDRRGFLVSVAGGEAGAVAPGPDMDREGAESVFACLGEDERRQLAGLLSRLVETLEREPSGLGDGLGFGPGGGLRRGCMGRGRECAARGGRPGRRSRTE</sequence>
<dbReference type="InterPro" id="IPR036390">
    <property type="entry name" value="WH_DNA-bd_sf"/>
</dbReference>